<dbReference type="GO" id="GO:0060271">
    <property type="term" value="P:cilium assembly"/>
    <property type="evidence" value="ECO:0007669"/>
    <property type="project" value="TreeGrafter"/>
</dbReference>
<dbReference type="RefSeq" id="XP_066915361.1">
    <property type="nucleotide sequence ID" value="XM_067059260.1"/>
</dbReference>
<dbReference type="Gene3D" id="1.25.40.10">
    <property type="entry name" value="Tetratricopeptide repeat domain"/>
    <property type="match status" value="1"/>
</dbReference>
<accession>A0A7M5WVL3</accession>
<keyword evidence="2" id="KW-1185">Reference proteome</keyword>
<dbReference type="Proteomes" id="UP000594262">
    <property type="component" value="Unplaced"/>
</dbReference>
<evidence type="ECO:0000313" key="2">
    <source>
        <dbReference type="Proteomes" id="UP000594262"/>
    </source>
</evidence>
<dbReference type="GeneID" id="136802521"/>
<dbReference type="PANTHER" id="PTHR31859:SF1">
    <property type="entry name" value="TETRATRICOPEPTIDE REPEAT PROTEIN 39C"/>
    <property type="match status" value="1"/>
</dbReference>
<dbReference type="Pfam" id="PF10300">
    <property type="entry name" value="Iml2-TPR_39"/>
    <property type="match status" value="1"/>
</dbReference>
<dbReference type="InterPro" id="IPR011990">
    <property type="entry name" value="TPR-like_helical_dom_sf"/>
</dbReference>
<dbReference type="PANTHER" id="PTHR31859">
    <property type="entry name" value="TETRATRICOPEPTIDE REPEAT PROTEIN 39 FAMILY MEMBER"/>
    <property type="match status" value="1"/>
</dbReference>
<name>A0A7M5WVL3_9CNID</name>
<evidence type="ECO:0000313" key="1">
    <source>
        <dbReference type="EnsemblMetazoa" id="CLYHEMP013794.1"/>
    </source>
</evidence>
<reference evidence="1" key="1">
    <citation type="submission" date="2021-01" db="UniProtKB">
        <authorList>
            <consortium name="EnsemblMetazoa"/>
        </authorList>
    </citation>
    <scope>IDENTIFICATION</scope>
</reference>
<protein>
    <submittedName>
        <fullName evidence="1">Uncharacterized protein</fullName>
    </submittedName>
</protein>
<organism evidence="1 2">
    <name type="scientific">Clytia hemisphaerica</name>
    <dbReference type="NCBI Taxonomy" id="252671"/>
    <lineage>
        <taxon>Eukaryota</taxon>
        <taxon>Metazoa</taxon>
        <taxon>Cnidaria</taxon>
        <taxon>Hydrozoa</taxon>
        <taxon>Hydroidolina</taxon>
        <taxon>Leptothecata</taxon>
        <taxon>Obeliida</taxon>
        <taxon>Clytiidae</taxon>
        <taxon>Clytia</taxon>
    </lineage>
</organism>
<dbReference type="InterPro" id="IPR019412">
    <property type="entry name" value="IML2/TPR_39"/>
</dbReference>
<dbReference type="OrthoDB" id="2154985at2759"/>
<dbReference type="AlphaFoldDB" id="A0A7M5WVL3"/>
<dbReference type="EnsemblMetazoa" id="CLYHEMT013794.1">
    <property type="protein sequence ID" value="CLYHEMP013794.1"/>
    <property type="gene ID" value="CLYHEMG013794"/>
</dbReference>
<sequence>MANAAKSEREYDSQSNEIPLPPGMNAHWFAREGINVLLNGGVNHAQQLFKKFRSCSPLLSAGASLVDFITAAMTFEDEKMSQALNSLKGTIKMCQVDSLYEGVLSKKPSEKWSPVERIERMIIWADCELFLAFLMFLKQSVVDFVKAGYHMRRAWKMYEKCHREIHGVDPEVSKNKKNKKSSRTPSPVEVSAEDKIILEAALSFGYGLIQVAFSIVPTALLKVCEVFGFQANRDIGLDALTVSSNSTDMKAPIARLTLLWYHTVVRPFCALDGNNIEKGLAEASVILDASEKEFPTSAIFLYFKALICRLRGQLEEALKILDQTMETSKEQREIALLCHYDKGWCHLMRLEWESAAPCFAKLKEQSRWSEAYYTYLLAVTEGALGRSGVAYEYLKSVPKLVVRKTQLENFLNRKATMYKKKEPTRNEYAILGLELLYLWNALPQCSPQTVQEMLKELESCGVPSMQPLKLLIMGSLYQVNGERETSMQYFQIASRKPDGKPADAHVVPYAMYEMGMTHSTNMNEIDRAKELLYKAKDGFSGYDFENRLNFRIHAALNNIEDAEYEQEQQAKLVPPKVDGL</sequence>
<dbReference type="SUPFAM" id="SSF48452">
    <property type="entry name" value="TPR-like"/>
    <property type="match status" value="1"/>
</dbReference>
<proteinExistence type="predicted"/>